<dbReference type="InterPro" id="IPR026906">
    <property type="entry name" value="LRR_5"/>
</dbReference>
<accession>A0AAD3HAI9</accession>
<dbReference type="SUPFAM" id="SSF52058">
    <property type="entry name" value="L domain-like"/>
    <property type="match status" value="1"/>
</dbReference>
<evidence type="ECO:0008006" key="3">
    <source>
        <dbReference type="Google" id="ProtNLM"/>
    </source>
</evidence>
<dbReference type="Pfam" id="PF13306">
    <property type="entry name" value="LRR_5"/>
    <property type="match status" value="1"/>
</dbReference>
<evidence type="ECO:0000313" key="1">
    <source>
        <dbReference type="EMBL" id="GFH56014.1"/>
    </source>
</evidence>
<evidence type="ECO:0000313" key="2">
    <source>
        <dbReference type="Proteomes" id="UP001054902"/>
    </source>
</evidence>
<proteinExistence type="predicted"/>
<comment type="caution">
    <text evidence="1">The sequence shown here is derived from an EMBL/GenBank/DDBJ whole genome shotgun (WGS) entry which is preliminary data.</text>
</comment>
<dbReference type="Proteomes" id="UP001054902">
    <property type="component" value="Unassembled WGS sequence"/>
</dbReference>
<dbReference type="PANTHER" id="PTHR45661">
    <property type="entry name" value="SURFACE ANTIGEN"/>
    <property type="match status" value="1"/>
</dbReference>
<dbReference type="PANTHER" id="PTHR45661:SF3">
    <property type="entry name" value="IG-LIKE DOMAIN-CONTAINING PROTEIN"/>
    <property type="match status" value="1"/>
</dbReference>
<protein>
    <recommendedName>
        <fullName evidence="3">Leucine-rich repeat domain-containing protein</fullName>
    </recommendedName>
</protein>
<reference evidence="1 2" key="1">
    <citation type="journal article" date="2021" name="Sci. Rep.">
        <title>The genome of the diatom Chaetoceros tenuissimus carries an ancient integrated fragment of an extant virus.</title>
        <authorList>
            <person name="Hongo Y."/>
            <person name="Kimura K."/>
            <person name="Takaki Y."/>
            <person name="Yoshida Y."/>
            <person name="Baba S."/>
            <person name="Kobayashi G."/>
            <person name="Nagasaki K."/>
            <person name="Hano T."/>
            <person name="Tomaru Y."/>
        </authorList>
    </citation>
    <scope>NUCLEOTIDE SEQUENCE [LARGE SCALE GENOMIC DNA]</scope>
    <source>
        <strain evidence="1 2">NIES-3715</strain>
    </source>
</reference>
<dbReference type="InterPro" id="IPR032675">
    <property type="entry name" value="LRR_dom_sf"/>
</dbReference>
<keyword evidence="2" id="KW-1185">Reference proteome</keyword>
<dbReference type="EMBL" id="BLLK01000051">
    <property type="protein sequence ID" value="GFH56014.1"/>
    <property type="molecule type" value="Genomic_DNA"/>
</dbReference>
<dbReference type="Gene3D" id="3.80.10.10">
    <property type="entry name" value="Ribonuclease Inhibitor"/>
    <property type="match status" value="1"/>
</dbReference>
<gene>
    <name evidence="1" type="ORF">CTEN210_12490</name>
</gene>
<organism evidence="1 2">
    <name type="scientific">Chaetoceros tenuissimus</name>
    <dbReference type="NCBI Taxonomy" id="426638"/>
    <lineage>
        <taxon>Eukaryota</taxon>
        <taxon>Sar</taxon>
        <taxon>Stramenopiles</taxon>
        <taxon>Ochrophyta</taxon>
        <taxon>Bacillariophyta</taxon>
        <taxon>Coscinodiscophyceae</taxon>
        <taxon>Chaetocerotophycidae</taxon>
        <taxon>Chaetocerotales</taxon>
        <taxon>Chaetocerotaceae</taxon>
        <taxon>Chaetoceros</taxon>
    </lineage>
</organism>
<dbReference type="AlphaFoldDB" id="A0AAD3HAI9"/>
<name>A0AAD3HAI9_9STRA</name>
<sequence>MRVATVDGLLTLYYDGSEELFDDELNHEWFDKWYEQDLPTSWDDSWDLDSWDLSEACKKYIRKRNSWQQVIIVEGVTMIPEYTFCDCYKIKRVIFAKTVIRIKNCAFIGCKSLIYIKWSINIRVIGINAFGGCNLSSVFVPPRCREVESFAFCGNKNLTIFYIPQETVLGNEVVDGTKLMGYSRFEKNKFGFYNAGSDEINAWVRNINNGDKYALHRACCSFQPMINVIFTIIQEQGIGAFSRKNELGLTPSAYLKENPFADITEKEIIHYYIAQMMGENES</sequence>
<dbReference type="InterPro" id="IPR053139">
    <property type="entry name" value="Surface_bspA-like"/>
</dbReference>